<dbReference type="InterPro" id="IPR017850">
    <property type="entry name" value="Alkaline_phosphatase_core_sf"/>
</dbReference>
<keyword evidence="2" id="KW-0378">Hydrolase</keyword>
<proteinExistence type="inferred from homology"/>
<feature type="non-terminal residue" evidence="4">
    <location>
        <position position="200"/>
    </location>
</feature>
<dbReference type="EMBL" id="BARV01038665">
    <property type="protein sequence ID" value="GAI49759.1"/>
    <property type="molecule type" value="Genomic_DNA"/>
</dbReference>
<organism evidence="4">
    <name type="scientific">marine sediment metagenome</name>
    <dbReference type="NCBI Taxonomy" id="412755"/>
    <lineage>
        <taxon>unclassified sequences</taxon>
        <taxon>metagenomes</taxon>
        <taxon>ecological metagenomes</taxon>
    </lineage>
</organism>
<dbReference type="InterPro" id="IPR000917">
    <property type="entry name" value="Sulfatase_N"/>
</dbReference>
<feature type="domain" description="Sulfatase N-terminal" evidence="3">
    <location>
        <begin position="1"/>
        <end position="147"/>
    </location>
</feature>
<evidence type="ECO:0000256" key="2">
    <source>
        <dbReference type="ARBA" id="ARBA00022801"/>
    </source>
</evidence>
<dbReference type="PANTHER" id="PTHR42693">
    <property type="entry name" value="ARYLSULFATASE FAMILY MEMBER"/>
    <property type="match status" value="1"/>
</dbReference>
<dbReference type="Pfam" id="PF00884">
    <property type="entry name" value="Sulfatase"/>
    <property type="match status" value="1"/>
</dbReference>
<sequence length="200" mass="23468">DYALNFISRHKNQPFFCYIPYNACHTPIQCPDELFKKYKKLKLDNYNAGIYAMLENVDYNLGRIKTHLKELDLLDNTIIIFLSDNGANMLPPLFKRYNANLRGWKGTIHEGGNRVPMFMSWSKNLEPGLIINEISAHIDLLPTIFELCKLPIPKTLPLDGKSLIPLLKRKGEEWPERYIFTHFYIHRLSNLFRKSMLIIR</sequence>
<dbReference type="AlphaFoldDB" id="X1R2G4"/>
<dbReference type="SUPFAM" id="SSF53649">
    <property type="entry name" value="Alkaline phosphatase-like"/>
    <property type="match status" value="1"/>
</dbReference>
<reference evidence="4" key="1">
    <citation type="journal article" date="2014" name="Front. Microbiol.">
        <title>High frequency of phylogenetically diverse reductive dehalogenase-homologous genes in deep subseafloor sedimentary metagenomes.</title>
        <authorList>
            <person name="Kawai M."/>
            <person name="Futagami T."/>
            <person name="Toyoda A."/>
            <person name="Takaki Y."/>
            <person name="Nishi S."/>
            <person name="Hori S."/>
            <person name="Arai W."/>
            <person name="Tsubouchi T."/>
            <person name="Morono Y."/>
            <person name="Uchiyama I."/>
            <person name="Ito T."/>
            <person name="Fujiyama A."/>
            <person name="Inagaki F."/>
            <person name="Takami H."/>
        </authorList>
    </citation>
    <scope>NUCLEOTIDE SEQUENCE</scope>
    <source>
        <strain evidence="4">Expedition CK06-06</strain>
    </source>
</reference>
<dbReference type="Gene3D" id="3.40.720.10">
    <property type="entry name" value="Alkaline Phosphatase, subunit A"/>
    <property type="match status" value="1"/>
</dbReference>
<comment type="similarity">
    <text evidence="1">Belongs to the sulfatase family.</text>
</comment>
<accession>X1R2G4</accession>
<dbReference type="InterPro" id="IPR050738">
    <property type="entry name" value="Sulfatase"/>
</dbReference>
<dbReference type="GO" id="GO:0004065">
    <property type="term" value="F:arylsulfatase activity"/>
    <property type="evidence" value="ECO:0007669"/>
    <property type="project" value="TreeGrafter"/>
</dbReference>
<feature type="non-terminal residue" evidence="4">
    <location>
        <position position="1"/>
    </location>
</feature>
<dbReference type="PANTHER" id="PTHR42693:SF53">
    <property type="entry name" value="ENDO-4-O-SULFATASE"/>
    <property type="match status" value="1"/>
</dbReference>
<evidence type="ECO:0000313" key="4">
    <source>
        <dbReference type="EMBL" id="GAI49759.1"/>
    </source>
</evidence>
<evidence type="ECO:0000256" key="1">
    <source>
        <dbReference type="ARBA" id="ARBA00008779"/>
    </source>
</evidence>
<gene>
    <name evidence="4" type="ORF">S06H3_59496</name>
</gene>
<protein>
    <recommendedName>
        <fullName evidence="3">Sulfatase N-terminal domain-containing protein</fullName>
    </recommendedName>
</protein>
<name>X1R2G4_9ZZZZ</name>
<evidence type="ECO:0000259" key="3">
    <source>
        <dbReference type="Pfam" id="PF00884"/>
    </source>
</evidence>
<comment type="caution">
    <text evidence="4">The sequence shown here is derived from an EMBL/GenBank/DDBJ whole genome shotgun (WGS) entry which is preliminary data.</text>
</comment>